<protein>
    <recommendedName>
        <fullName evidence="3">Alcohol acetyltransferase</fullName>
    </recommendedName>
</protein>
<comment type="caution">
    <text evidence="1">The sequence shown here is derived from an EMBL/GenBank/DDBJ whole genome shotgun (WGS) entry which is preliminary data.</text>
</comment>
<dbReference type="PANTHER" id="PTHR28037:SF1">
    <property type="entry name" value="ALCOHOL O-ACETYLTRANSFERASE 1-RELATED"/>
    <property type="match status" value="1"/>
</dbReference>
<evidence type="ECO:0008006" key="3">
    <source>
        <dbReference type="Google" id="ProtNLM"/>
    </source>
</evidence>
<reference evidence="1" key="1">
    <citation type="journal article" date="2019" name="G3 (Bethesda)">
        <title>Genome Assemblies of Two Rare Opportunistic Yeast Pathogens: Diutina rugosa (syn. Candida rugosa) and Trichomonascus ciferrii (syn. Candida ciferrii).</title>
        <authorList>
            <person name="Mixao V."/>
            <person name="Saus E."/>
            <person name="Hansen A.P."/>
            <person name="Lass-Florl C."/>
            <person name="Gabaldon T."/>
        </authorList>
    </citation>
    <scope>NUCLEOTIDE SEQUENCE</scope>
    <source>
        <strain evidence="1">CBS 4856</strain>
    </source>
</reference>
<evidence type="ECO:0000313" key="1">
    <source>
        <dbReference type="EMBL" id="KAA8905964.1"/>
    </source>
</evidence>
<proteinExistence type="predicted"/>
<organism evidence="1 2">
    <name type="scientific">Trichomonascus ciferrii</name>
    <dbReference type="NCBI Taxonomy" id="44093"/>
    <lineage>
        <taxon>Eukaryota</taxon>
        <taxon>Fungi</taxon>
        <taxon>Dikarya</taxon>
        <taxon>Ascomycota</taxon>
        <taxon>Saccharomycotina</taxon>
        <taxon>Dipodascomycetes</taxon>
        <taxon>Dipodascales</taxon>
        <taxon>Trichomonascaceae</taxon>
        <taxon>Trichomonascus</taxon>
        <taxon>Trichomonascus ciferrii complex</taxon>
    </lineage>
</organism>
<dbReference type="Proteomes" id="UP000761534">
    <property type="component" value="Unassembled WGS sequence"/>
</dbReference>
<dbReference type="Gene3D" id="3.30.559.30">
    <property type="entry name" value="Nonribosomal peptide synthetase, condensation domain"/>
    <property type="match status" value="1"/>
</dbReference>
<evidence type="ECO:0000313" key="2">
    <source>
        <dbReference type="Proteomes" id="UP000761534"/>
    </source>
</evidence>
<gene>
    <name evidence="1" type="ORF">TRICI_005215</name>
</gene>
<dbReference type="InterPro" id="IPR052058">
    <property type="entry name" value="Alcohol_O-acetyltransferase"/>
</dbReference>
<dbReference type="OrthoDB" id="2150604at2759"/>
<dbReference type="GO" id="GO:0008080">
    <property type="term" value="F:N-acetyltransferase activity"/>
    <property type="evidence" value="ECO:0007669"/>
    <property type="project" value="TreeGrafter"/>
</dbReference>
<dbReference type="InterPro" id="IPR010828">
    <property type="entry name" value="Atf2/Sli1-like"/>
</dbReference>
<dbReference type="AlphaFoldDB" id="A0A642UV76"/>
<name>A0A642UV76_9ASCO</name>
<dbReference type="PANTHER" id="PTHR28037">
    <property type="entry name" value="ALCOHOL O-ACETYLTRANSFERASE 1-RELATED"/>
    <property type="match status" value="1"/>
</dbReference>
<dbReference type="EMBL" id="SWFS01000405">
    <property type="protein sequence ID" value="KAA8905964.1"/>
    <property type="molecule type" value="Genomic_DNA"/>
</dbReference>
<dbReference type="SUPFAM" id="SSF52777">
    <property type="entry name" value="CoA-dependent acyltransferases"/>
    <property type="match status" value="2"/>
</dbReference>
<sequence>MSTGLVDSYSVHLNEMGMASVIFVAATYTQVLNKELLYEPLGKLVDEEPMLRCNVFGEETTSRFFGRVDVDLDKVVFYRPDISSCQELSDLLIPKERYKYGDEHMPLWKVYVIGKEGVELAWVYDHSISDGASGVFFHQKLLSKLNKETSEKKVNEIKMAPSVENAIDVRPSWGFSFQVFYSMLKKKLFGASGAKTWIGKPPAVPMESQTELFDFEPEYAAQLLDYCRKRNITLTALLYAALLQTLRSIIPEEDQMAYDDLGFSCPVNARRYIPRFSTELGNYVFQFTHKAPIKDNRTIEEEAKEILPVLKEATTDPTEIKYVVGLLNYINIPNRIQEGYKAQSRSGAMEISNLGSYDFSPKGGKIGISKLVFSQGVNSLTYYTTVSLVGIKNGPISVSISVARDDENHSICKTLRRQLFKRLDMLLHSE</sequence>
<keyword evidence="2" id="KW-1185">Reference proteome</keyword>
<dbReference type="InterPro" id="IPR023213">
    <property type="entry name" value="CAT-like_dom_sf"/>
</dbReference>
<dbReference type="Pfam" id="PF07247">
    <property type="entry name" value="AATase"/>
    <property type="match status" value="1"/>
</dbReference>
<dbReference type="Gene3D" id="3.30.559.10">
    <property type="entry name" value="Chloramphenicol acetyltransferase-like domain"/>
    <property type="match status" value="1"/>
</dbReference>
<dbReference type="VEuPathDB" id="FungiDB:TRICI_005215"/>
<accession>A0A642UV76</accession>